<name>A0A8I0AFC8_9FIRM</name>
<dbReference type="RefSeq" id="WP_021926788.1">
    <property type="nucleotide sequence ID" value="NZ_JACOOT010000032.1"/>
</dbReference>
<sequence length="63" mass="7246">MLPCENRSEGNGKNVCDEERSAVFSKRKILEYLADILEDENLISPLEKIALKEKINKYEGTFL</sequence>
<gene>
    <name evidence="1" type="ORF">H8S54_13425</name>
</gene>
<keyword evidence="2" id="KW-1185">Reference proteome</keyword>
<protein>
    <submittedName>
        <fullName evidence="1">Uncharacterized protein</fullName>
    </submittedName>
</protein>
<organism evidence="1 2">
    <name type="scientific">Blautia segnis</name>
    <dbReference type="NCBI Taxonomy" id="2763030"/>
    <lineage>
        <taxon>Bacteria</taxon>
        <taxon>Bacillati</taxon>
        <taxon>Bacillota</taxon>
        <taxon>Clostridia</taxon>
        <taxon>Lachnospirales</taxon>
        <taxon>Lachnospiraceae</taxon>
        <taxon>Blautia</taxon>
    </lineage>
</organism>
<comment type="caution">
    <text evidence="1">The sequence shown here is derived from an EMBL/GenBank/DDBJ whole genome shotgun (WGS) entry which is preliminary data.</text>
</comment>
<accession>A0A8I0AFC8</accession>
<reference evidence="1 2" key="1">
    <citation type="submission" date="2020-08" db="EMBL/GenBank/DDBJ databases">
        <title>Genome public.</title>
        <authorList>
            <person name="Liu C."/>
            <person name="Sun Q."/>
        </authorList>
    </citation>
    <scope>NUCLEOTIDE SEQUENCE [LARGE SCALE GENOMIC DNA]</scope>
    <source>
        <strain evidence="1 2">BX17</strain>
    </source>
</reference>
<dbReference type="Proteomes" id="UP000652847">
    <property type="component" value="Unassembled WGS sequence"/>
</dbReference>
<proteinExistence type="predicted"/>
<evidence type="ECO:0000313" key="2">
    <source>
        <dbReference type="Proteomes" id="UP000652847"/>
    </source>
</evidence>
<evidence type="ECO:0000313" key="1">
    <source>
        <dbReference type="EMBL" id="MBC5652078.1"/>
    </source>
</evidence>
<dbReference type="AlphaFoldDB" id="A0A8I0AFC8"/>
<dbReference type="EMBL" id="JACOOT010000032">
    <property type="protein sequence ID" value="MBC5652078.1"/>
    <property type="molecule type" value="Genomic_DNA"/>
</dbReference>